<dbReference type="GO" id="GO:0005737">
    <property type="term" value="C:cytoplasm"/>
    <property type="evidence" value="ECO:0007669"/>
    <property type="project" value="TreeGrafter"/>
</dbReference>
<dbReference type="InterPro" id="IPR000408">
    <property type="entry name" value="Reg_chr_condens"/>
</dbReference>
<dbReference type="InterPro" id="IPR051553">
    <property type="entry name" value="Ran_GTPase-activating"/>
</dbReference>
<dbReference type="Pfam" id="PF13540">
    <property type="entry name" value="RCC1_2"/>
    <property type="match status" value="1"/>
</dbReference>
<dbReference type="PANTHER" id="PTHR45982">
    <property type="entry name" value="REGULATOR OF CHROMOSOME CONDENSATION"/>
    <property type="match status" value="1"/>
</dbReference>
<dbReference type="PROSITE" id="PS50012">
    <property type="entry name" value="RCC1_3"/>
    <property type="match status" value="1"/>
</dbReference>
<dbReference type="Gene3D" id="2.130.10.30">
    <property type="entry name" value="Regulator of chromosome condensation 1/beta-lactamase-inhibitor protein II"/>
    <property type="match status" value="1"/>
</dbReference>
<gene>
    <name evidence="3" type="ORF">VSP0166_LOCUS3932</name>
</gene>
<evidence type="ECO:0000256" key="2">
    <source>
        <dbReference type="SAM" id="MobiDB-lite"/>
    </source>
</evidence>
<reference evidence="3" key="1">
    <citation type="submission" date="2021-01" db="EMBL/GenBank/DDBJ databases">
        <authorList>
            <person name="Corre E."/>
            <person name="Pelletier E."/>
            <person name="Niang G."/>
            <person name="Scheremetjew M."/>
            <person name="Finn R."/>
            <person name="Kale V."/>
            <person name="Holt S."/>
            <person name="Cochrane G."/>
            <person name="Meng A."/>
            <person name="Brown T."/>
            <person name="Cohen L."/>
        </authorList>
    </citation>
    <scope>NUCLEOTIDE SEQUENCE</scope>
    <source>
        <strain evidence="3">DIVA3 518/3/11/1/6</strain>
    </source>
</reference>
<dbReference type="SUPFAM" id="SSF50985">
    <property type="entry name" value="RCC1/BLIP-II"/>
    <property type="match status" value="1"/>
</dbReference>
<dbReference type="InterPro" id="IPR009091">
    <property type="entry name" value="RCC1/BLIP-II"/>
</dbReference>
<evidence type="ECO:0000256" key="1">
    <source>
        <dbReference type="PROSITE-ProRule" id="PRU00235"/>
    </source>
</evidence>
<sequence length="161" mass="17498">MLTELYTEQEGMIAVGESTSLVPRRIEGLPDIMLVSCGSHHTMCLDEDEALWVFGSNSHGQLGCAANDEPNPTPQKWGNDNMGRIVAISRGGRRTIIKDSLYSIWVSGSNEYGASGIRTTKDTQISTPTQTDIPGHFVDSRSPSRQKSAIKGTAHHASDRV</sequence>
<dbReference type="PANTHER" id="PTHR45982:SF11">
    <property type="entry name" value="E3 UBIQUITIN-PROTEIN LIGASE HERC1 ISOFORM X1-RELATED"/>
    <property type="match status" value="1"/>
</dbReference>
<dbReference type="GO" id="GO:0005085">
    <property type="term" value="F:guanyl-nucleotide exchange factor activity"/>
    <property type="evidence" value="ECO:0007669"/>
    <property type="project" value="TreeGrafter"/>
</dbReference>
<organism evidence="3">
    <name type="scientific">Vannella robusta</name>
    <dbReference type="NCBI Taxonomy" id="1487602"/>
    <lineage>
        <taxon>Eukaryota</taxon>
        <taxon>Amoebozoa</taxon>
        <taxon>Discosea</taxon>
        <taxon>Flabellinia</taxon>
        <taxon>Vannellidae</taxon>
        <taxon>Vannella</taxon>
    </lineage>
</organism>
<protein>
    <submittedName>
        <fullName evidence="3">Uncharacterized protein</fullName>
    </submittedName>
</protein>
<proteinExistence type="predicted"/>
<dbReference type="AlphaFoldDB" id="A0A7S4M8Y7"/>
<feature type="region of interest" description="Disordered" evidence="2">
    <location>
        <begin position="125"/>
        <end position="161"/>
    </location>
</feature>
<name>A0A7S4M8Y7_9EUKA</name>
<accession>A0A7S4M8Y7</accession>
<evidence type="ECO:0000313" key="3">
    <source>
        <dbReference type="EMBL" id="CAE2207615.1"/>
    </source>
</evidence>
<feature type="repeat" description="RCC1" evidence="1">
    <location>
        <begin position="49"/>
        <end position="101"/>
    </location>
</feature>
<dbReference type="EMBL" id="HBKP01005503">
    <property type="protein sequence ID" value="CAE2207615.1"/>
    <property type="molecule type" value="Transcribed_RNA"/>
</dbReference>
<dbReference type="PROSITE" id="PS00626">
    <property type="entry name" value="RCC1_2"/>
    <property type="match status" value="1"/>
</dbReference>